<reference evidence="2 3" key="2">
    <citation type="journal article" date="2017" name="Antonie Van Leeuwenhoek">
        <title>Rhizobium rhizosphaerae sp. nov., a novel species isolated from rice rhizosphere.</title>
        <authorList>
            <person name="Zhao J.J."/>
            <person name="Zhang J."/>
            <person name="Zhang R.J."/>
            <person name="Zhang C.W."/>
            <person name="Yin H.Q."/>
            <person name="Zhang X.X."/>
        </authorList>
    </citation>
    <scope>NUCLEOTIDE SEQUENCE [LARGE SCALE GENOMIC DNA]</scope>
    <source>
        <strain evidence="2 3">ACAM 611</strain>
    </source>
</reference>
<evidence type="ECO:0000259" key="1">
    <source>
        <dbReference type="Pfam" id="PF07866"/>
    </source>
</evidence>
<dbReference type="Proteomes" id="UP000053586">
    <property type="component" value="Unassembled WGS sequence"/>
</dbReference>
<protein>
    <recommendedName>
        <fullName evidence="1">DUF1653 domain-containing protein</fullName>
    </recommendedName>
</protein>
<proteinExistence type="predicted"/>
<dbReference type="InterPro" id="IPR023387">
    <property type="entry name" value="DUF1653-like_dom"/>
</dbReference>
<reference evidence="2 3" key="1">
    <citation type="journal article" date="2012" name="J. Bacteriol.">
        <title>Genome sequence of proteorhodopsin-containing sea ice bacterium Glaciecola punicea ACAM 611T.</title>
        <authorList>
            <person name="Qin Q.-L."/>
            <person name="Xie B.-B."/>
            <person name="Shu Y.-L."/>
            <person name="Rong J.-C."/>
            <person name="Zhao D.-L."/>
            <person name="Zhang X.-Y."/>
            <person name="Chen X.-L."/>
            <person name="Zhou B.-C."/>
            <person name="Zhanga Y.-Z."/>
        </authorList>
    </citation>
    <scope>NUCLEOTIDE SEQUENCE [LARGE SCALE GENOMIC DNA]</scope>
    <source>
        <strain evidence="2 3">ACAM 611</strain>
    </source>
</reference>
<gene>
    <name evidence="2" type="ORF">GPUN_2116</name>
</gene>
<comment type="caution">
    <text evidence="2">The sequence shown here is derived from an EMBL/GenBank/DDBJ whole genome shotgun (WGS) entry which is preliminary data.</text>
</comment>
<evidence type="ECO:0000313" key="3">
    <source>
        <dbReference type="Proteomes" id="UP000053586"/>
    </source>
</evidence>
<sequence length="72" mass="8589">MVNIKKGKYKHYKGEFYEVIDLVRHSEDESLLVLYRPLYGEGLLWVRPYDMFIGQVQTQNGERKRFVYVSAS</sequence>
<accession>H5TD54</accession>
<dbReference type="OrthoDB" id="371169at2"/>
<dbReference type="EMBL" id="BAET01000025">
    <property type="protein sequence ID" value="GAB56231.1"/>
    <property type="molecule type" value="Genomic_DNA"/>
</dbReference>
<dbReference type="RefSeq" id="WP_006006156.1">
    <property type="nucleotide sequence ID" value="NZ_BAET01000025.1"/>
</dbReference>
<dbReference type="InterPro" id="IPR037135">
    <property type="entry name" value="DUF1653-like_dom_sf"/>
</dbReference>
<dbReference type="Gene3D" id="2.30.30.320">
    <property type="entry name" value="DUF1653-like domain"/>
    <property type="match status" value="1"/>
</dbReference>
<keyword evidence="3" id="KW-1185">Reference proteome</keyword>
<evidence type="ECO:0000313" key="2">
    <source>
        <dbReference type="EMBL" id="GAB56231.1"/>
    </source>
</evidence>
<dbReference type="AlphaFoldDB" id="H5TD54"/>
<dbReference type="Pfam" id="PF07866">
    <property type="entry name" value="DUF1653"/>
    <property type="match status" value="1"/>
</dbReference>
<feature type="domain" description="DUF1653" evidence="1">
    <location>
        <begin position="7"/>
        <end position="67"/>
    </location>
</feature>
<dbReference type="eggNOG" id="COG4728">
    <property type="taxonomic scope" value="Bacteria"/>
</dbReference>
<organism evidence="2 3">
    <name type="scientific">Glaciecola punicea ACAM 611</name>
    <dbReference type="NCBI Taxonomy" id="1121923"/>
    <lineage>
        <taxon>Bacteria</taxon>
        <taxon>Pseudomonadati</taxon>
        <taxon>Pseudomonadota</taxon>
        <taxon>Gammaproteobacteria</taxon>
        <taxon>Alteromonadales</taxon>
        <taxon>Alteromonadaceae</taxon>
        <taxon>Glaciecola</taxon>
    </lineage>
</organism>
<name>H5TD54_9ALTE</name>